<organism evidence="1 2">
    <name type="scientific">Veillonella atypica</name>
    <dbReference type="NCBI Taxonomy" id="39777"/>
    <lineage>
        <taxon>Bacteria</taxon>
        <taxon>Bacillati</taxon>
        <taxon>Bacillota</taxon>
        <taxon>Negativicutes</taxon>
        <taxon>Veillonellales</taxon>
        <taxon>Veillonellaceae</taxon>
        <taxon>Veillonella</taxon>
    </lineage>
</organism>
<sequence length="80" mass="8757">MGTMLAQLAVGLVLNKVAQKWGSKAKPVPQVTGKDIVPATQAEAPEFAQLGSETPNYVRKNREALTIKRNTDNDYNPMNM</sequence>
<dbReference type="RefSeq" id="WP_119982871.1">
    <property type="nucleotide sequence ID" value="NZ_QXZZ01000036.1"/>
</dbReference>
<reference evidence="1 2" key="1">
    <citation type="submission" date="2018-09" db="EMBL/GenBank/DDBJ databases">
        <title>Genome sequence of Veillonella atypica isolated from periodontal Korean patients.</title>
        <authorList>
            <person name="Lee J.-H."/>
            <person name="Moon J.-H."/>
            <person name="Shin S.-Y."/>
        </authorList>
    </citation>
    <scope>NUCLEOTIDE SEQUENCE [LARGE SCALE GENOMIC DNA]</scope>
    <source>
        <strain evidence="1 2">KHUD_V1</strain>
    </source>
</reference>
<proteinExistence type="predicted"/>
<dbReference type="EMBL" id="QXZZ01000036">
    <property type="protein sequence ID" value="RJY49974.1"/>
    <property type="molecule type" value="Genomic_DNA"/>
</dbReference>
<evidence type="ECO:0000313" key="1">
    <source>
        <dbReference type="EMBL" id="RJY49974.1"/>
    </source>
</evidence>
<comment type="caution">
    <text evidence="1">The sequence shown here is derived from an EMBL/GenBank/DDBJ whole genome shotgun (WGS) entry which is preliminary data.</text>
</comment>
<dbReference type="AlphaFoldDB" id="A0A3A6VZ24"/>
<gene>
    <name evidence="1" type="ORF">D2965_08390</name>
</gene>
<evidence type="ECO:0000313" key="2">
    <source>
        <dbReference type="Proteomes" id="UP000277803"/>
    </source>
</evidence>
<name>A0A3A6VZ24_9FIRM</name>
<dbReference type="Proteomes" id="UP000277803">
    <property type="component" value="Unassembled WGS sequence"/>
</dbReference>
<accession>A0A3A6VZ24</accession>
<protein>
    <submittedName>
        <fullName evidence="1">Uncharacterized protein</fullName>
    </submittedName>
</protein>